<accession>A0AAD6FDZ1</accession>
<dbReference type="AlphaFoldDB" id="A0AAD6FDZ1"/>
<evidence type="ECO:0000313" key="2">
    <source>
        <dbReference type="EMBL" id="KAJ4930358.1"/>
    </source>
</evidence>
<dbReference type="Proteomes" id="UP001219934">
    <property type="component" value="Unassembled WGS sequence"/>
</dbReference>
<evidence type="ECO:0000256" key="1">
    <source>
        <dbReference type="SAM" id="SignalP"/>
    </source>
</evidence>
<feature type="signal peptide" evidence="1">
    <location>
        <begin position="1"/>
        <end position="21"/>
    </location>
</feature>
<proteinExistence type="predicted"/>
<comment type="caution">
    <text evidence="2">The sequence shown here is derived from an EMBL/GenBank/DDBJ whole genome shotgun (WGS) entry which is preliminary data.</text>
</comment>
<keyword evidence="3" id="KW-1185">Reference proteome</keyword>
<name>A0AAD6FDZ1_9TELE</name>
<reference evidence="2" key="1">
    <citation type="submission" date="2022-11" db="EMBL/GenBank/DDBJ databases">
        <title>Chromosome-level genome of Pogonophryne albipinna.</title>
        <authorList>
            <person name="Jo E."/>
        </authorList>
    </citation>
    <scope>NUCLEOTIDE SEQUENCE</scope>
    <source>
        <strain evidence="2">SGF0006</strain>
        <tissue evidence="2">Muscle</tissue>
    </source>
</reference>
<sequence>MPPLIAHLLVIWLSVHRLVWCTERSSTRERFKVVISPLICKRICVKGQCQDTCEQGNNTTLIAENGQVADTLIGQGFRVEFGEGGLTQATKNLQHSVFLPPVGLSSEEKLGPAPILTPPQSQTHRGGETEQLFKAAQRNASAMDCNHTVQDLVAVAINQGKQKNMNSASAWE</sequence>
<keyword evidence="1" id="KW-0732">Signal</keyword>
<gene>
    <name evidence="2" type="ORF">JOQ06_019362</name>
</gene>
<protein>
    <submittedName>
        <fullName evidence="2">Uncharacterized protein</fullName>
    </submittedName>
</protein>
<organism evidence="2 3">
    <name type="scientific">Pogonophryne albipinna</name>
    <dbReference type="NCBI Taxonomy" id="1090488"/>
    <lineage>
        <taxon>Eukaryota</taxon>
        <taxon>Metazoa</taxon>
        <taxon>Chordata</taxon>
        <taxon>Craniata</taxon>
        <taxon>Vertebrata</taxon>
        <taxon>Euteleostomi</taxon>
        <taxon>Actinopterygii</taxon>
        <taxon>Neopterygii</taxon>
        <taxon>Teleostei</taxon>
        <taxon>Neoteleostei</taxon>
        <taxon>Acanthomorphata</taxon>
        <taxon>Eupercaria</taxon>
        <taxon>Perciformes</taxon>
        <taxon>Notothenioidei</taxon>
        <taxon>Pogonophryne</taxon>
    </lineage>
</organism>
<dbReference type="EMBL" id="JAPTMU010000016">
    <property type="protein sequence ID" value="KAJ4930358.1"/>
    <property type="molecule type" value="Genomic_DNA"/>
</dbReference>
<evidence type="ECO:0000313" key="3">
    <source>
        <dbReference type="Proteomes" id="UP001219934"/>
    </source>
</evidence>
<feature type="chain" id="PRO_5042034334" evidence="1">
    <location>
        <begin position="22"/>
        <end position="172"/>
    </location>
</feature>